<reference evidence="1 2" key="1">
    <citation type="submission" date="2015-11" db="EMBL/GenBank/DDBJ databases">
        <title>Expanding the genomic diversity of Burkholderia species for the development of highly accurate diagnostics.</title>
        <authorList>
            <person name="Sahl J."/>
            <person name="Keim P."/>
            <person name="Wagner D."/>
        </authorList>
    </citation>
    <scope>NUCLEOTIDE SEQUENCE [LARGE SCALE GENOMIC DNA]</scope>
    <source>
        <strain evidence="1 2">MSMB1960WGS</strain>
    </source>
</reference>
<sequence length="113" mass="12331">MEGFMQKNETLNIGQENSDLSISINSHGETTIVYEAKQATFNDRAAVRDLAGAIASRLGLETYEDGTQLGGSESARVRAFDSYPERARITANKIYLDHKLGPAKGAKVKVNKI</sequence>
<dbReference type="AlphaFoldDB" id="A0A104MCG5"/>
<organism evidence="1">
    <name type="scientific">Burkholderia stagnalis</name>
    <dbReference type="NCBI Taxonomy" id="1503054"/>
    <lineage>
        <taxon>Bacteria</taxon>
        <taxon>Pseudomonadati</taxon>
        <taxon>Pseudomonadota</taxon>
        <taxon>Betaproteobacteria</taxon>
        <taxon>Burkholderiales</taxon>
        <taxon>Burkholderiaceae</taxon>
        <taxon>Burkholderia</taxon>
        <taxon>Burkholderia cepacia complex</taxon>
    </lineage>
</organism>
<evidence type="ECO:0000313" key="1">
    <source>
        <dbReference type="EMBL" id="KWA63001.1"/>
    </source>
</evidence>
<accession>A0A104MCG5</accession>
<protein>
    <submittedName>
        <fullName evidence="1">Uncharacterized protein</fullName>
    </submittedName>
</protein>
<gene>
    <name evidence="1" type="ORF">WT44_13345</name>
</gene>
<dbReference type="Proteomes" id="UP000068603">
    <property type="component" value="Unassembled WGS sequence"/>
</dbReference>
<comment type="caution">
    <text evidence="1">The sequence shown here is derived from an EMBL/GenBank/DDBJ whole genome shotgun (WGS) entry which is preliminary data.</text>
</comment>
<proteinExistence type="predicted"/>
<evidence type="ECO:0000313" key="2">
    <source>
        <dbReference type="Proteomes" id="UP000068603"/>
    </source>
</evidence>
<dbReference type="EMBL" id="LPHB01000039">
    <property type="protein sequence ID" value="KWA63001.1"/>
    <property type="molecule type" value="Genomic_DNA"/>
</dbReference>
<name>A0A104MCG5_9BURK</name>